<dbReference type="AlphaFoldDB" id="A0A0S3ST22"/>
<evidence type="ECO:0000313" key="2">
    <source>
        <dbReference type="EMBL" id="BAT95987.1"/>
    </source>
</evidence>
<evidence type="ECO:0000313" key="3">
    <source>
        <dbReference type="Proteomes" id="UP000291084"/>
    </source>
</evidence>
<accession>A0A0S3ST22</accession>
<dbReference type="Proteomes" id="UP000291084">
    <property type="component" value="Chromosome 8"/>
</dbReference>
<feature type="region of interest" description="Disordered" evidence="1">
    <location>
        <begin position="1"/>
        <end position="29"/>
    </location>
</feature>
<name>A0A0S3ST22_PHAAN</name>
<keyword evidence="3" id="KW-1185">Reference proteome</keyword>
<feature type="compositionally biased region" description="Basic and acidic residues" evidence="1">
    <location>
        <begin position="7"/>
        <end position="21"/>
    </location>
</feature>
<protein>
    <submittedName>
        <fullName evidence="2">Uncharacterized protein</fullName>
    </submittedName>
</protein>
<organism evidence="2 3">
    <name type="scientific">Vigna angularis var. angularis</name>
    <dbReference type="NCBI Taxonomy" id="157739"/>
    <lineage>
        <taxon>Eukaryota</taxon>
        <taxon>Viridiplantae</taxon>
        <taxon>Streptophyta</taxon>
        <taxon>Embryophyta</taxon>
        <taxon>Tracheophyta</taxon>
        <taxon>Spermatophyta</taxon>
        <taxon>Magnoliopsida</taxon>
        <taxon>eudicotyledons</taxon>
        <taxon>Gunneridae</taxon>
        <taxon>Pentapetalae</taxon>
        <taxon>rosids</taxon>
        <taxon>fabids</taxon>
        <taxon>Fabales</taxon>
        <taxon>Fabaceae</taxon>
        <taxon>Papilionoideae</taxon>
        <taxon>50 kb inversion clade</taxon>
        <taxon>NPAAA clade</taxon>
        <taxon>indigoferoid/millettioid clade</taxon>
        <taxon>Phaseoleae</taxon>
        <taxon>Vigna</taxon>
    </lineage>
</organism>
<evidence type="ECO:0000256" key="1">
    <source>
        <dbReference type="SAM" id="MobiDB-lite"/>
    </source>
</evidence>
<gene>
    <name evidence="2" type="primary">Vigan.08G284800</name>
    <name evidence="2" type="ORF">VIGAN_08284800</name>
</gene>
<dbReference type="EMBL" id="AP015041">
    <property type="protein sequence ID" value="BAT95987.1"/>
    <property type="molecule type" value="Genomic_DNA"/>
</dbReference>
<sequence>MGGAHGEPQHVKEVHTEERRAATSLNGGVTALVQQVSRPGSSWSNKAMDGGASRSCCWHKQIEVVLRPTIERGAFIWT</sequence>
<reference evidence="2 3" key="1">
    <citation type="journal article" date="2015" name="Sci. Rep.">
        <title>The power of single molecule real-time sequencing technology in the de novo assembly of a eukaryotic genome.</title>
        <authorList>
            <person name="Sakai H."/>
            <person name="Naito K."/>
            <person name="Ogiso-Tanaka E."/>
            <person name="Takahashi Y."/>
            <person name="Iseki K."/>
            <person name="Muto C."/>
            <person name="Satou K."/>
            <person name="Teruya K."/>
            <person name="Shiroma A."/>
            <person name="Shimoji M."/>
            <person name="Hirano T."/>
            <person name="Itoh T."/>
            <person name="Kaga A."/>
            <person name="Tomooka N."/>
        </authorList>
    </citation>
    <scope>NUCLEOTIDE SEQUENCE [LARGE SCALE GENOMIC DNA]</scope>
    <source>
        <strain evidence="3">cv. Shumari</strain>
    </source>
</reference>
<proteinExistence type="predicted"/>